<protein>
    <recommendedName>
        <fullName evidence="4">AA1-like domain-containing protein</fullName>
    </recommendedName>
</protein>
<dbReference type="EMBL" id="MU859138">
    <property type="protein sequence ID" value="KAK3951846.1"/>
    <property type="molecule type" value="Genomic_DNA"/>
</dbReference>
<accession>A0AAN6SG80</accession>
<proteinExistence type="predicted"/>
<organism evidence="2 3">
    <name type="scientific">Pseudoneurospora amorphoporcata</name>
    <dbReference type="NCBI Taxonomy" id="241081"/>
    <lineage>
        <taxon>Eukaryota</taxon>
        <taxon>Fungi</taxon>
        <taxon>Dikarya</taxon>
        <taxon>Ascomycota</taxon>
        <taxon>Pezizomycotina</taxon>
        <taxon>Sordariomycetes</taxon>
        <taxon>Sordariomycetidae</taxon>
        <taxon>Sordariales</taxon>
        <taxon>Sordariaceae</taxon>
        <taxon>Pseudoneurospora</taxon>
    </lineage>
</organism>
<feature type="chain" id="PRO_5042831932" description="AA1-like domain-containing protein" evidence="1">
    <location>
        <begin position="17"/>
        <end position="346"/>
    </location>
</feature>
<evidence type="ECO:0000313" key="3">
    <source>
        <dbReference type="Proteomes" id="UP001303222"/>
    </source>
</evidence>
<dbReference type="AlphaFoldDB" id="A0AAN6SG80"/>
<evidence type="ECO:0000256" key="1">
    <source>
        <dbReference type="SAM" id="SignalP"/>
    </source>
</evidence>
<comment type="caution">
    <text evidence="2">The sequence shown here is derived from an EMBL/GenBank/DDBJ whole genome shotgun (WGS) entry which is preliminary data.</text>
</comment>
<name>A0AAN6SG80_9PEZI</name>
<sequence>MKFLQLLVATTPVALASPLSNNGIRRDTSGSQQVNIELQVNKVTSESTIEVWNEDNTQMLTQSCSTSLALKTGRTTNSPISFNVDHDGFGTLTFGDKTYTISGNPEVSGGIECNSIVSDSETLISCTVTGVSPDIAEVARWANQDGRQVISLAETMRTWQELDLEEAAIAGNETLQDNDMEVPSKRQYNPCSQWTPTTIREGDGDPHQAPKHIQVTESMDCGNGECSISHFDAHSMTIRFTAGAKLSTWSSAGFRVEQSTTTGMIKECKAGAYDWVAGWMKVGRTQYRVRNGLFNACTGTKPHGDVFTITSPNTNNRGGNPYCVGGKRYVRNLGDSWDETPKPGRP</sequence>
<feature type="signal peptide" evidence="1">
    <location>
        <begin position="1"/>
        <end position="16"/>
    </location>
</feature>
<keyword evidence="3" id="KW-1185">Reference proteome</keyword>
<keyword evidence="1" id="KW-0732">Signal</keyword>
<gene>
    <name evidence="2" type="ORF">QBC32DRAFT_398401</name>
</gene>
<dbReference type="Proteomes" id="UP001303222">
    <property type="component" value="Unassembled WGS sequence"/>
</dbReference>
<reference evidence="2" key="1">
    <citation type="journal article" date="2023" name="Mol. Phylogenet. Evol.">
        <title>Genome-scale phylogeny and comparative genomics of the fungal order Sordariales.</title>
        <authorList>
            <person name="Hensen N."/>
            <person name="Bonometti L."/>
            <person name="Westerberg I."/>
            <person name="Brannstrom I.O."/>
            <person name="Guillou S."/>
            <person name="Cros-Aarteil S."/>
            <person name="Calhoun S."/>
            <person name="Haridas S."/>
            <person name="Kuo A."/>
            <person name="Mondo S."/>
            <person name="Pangilinan J."/>
            <person name="Riley R."/>
            <person name="LaButti K."/>
            <person name="Andreopoulos B."/>
            <person name="Lipzen A."/>
            <person name="Chen C."/>
            <person name="Yan M."/>
            <person name="Daum C."/>
            <person name="Ng V."/>
            <person name="Clum A."/>
            <person name="Steindorff A."/>
            <person name="Ohm R.A."/>
            <person name="Martin F."/>
            <person name="Silar P."/>
            <person name="Natvig D.O."/>
            <person name="Lalanne C."/>
            <person name="Gautier V."/>
            <person name="Ament-Velasquez S.L."/>
            <person name="Kruys A."/>
            <person name="Hutchinson M.I."/>
            <person name="Powell A.J."/>
            <person name="Barry K."/>
            <person name="Miller A.N."/>
            <person name="Grigoriev I.V."/>
            <person name="Debuchy R."/>
            <person name="Gladieux P."/>
            <person name="Hiltunen Thoren M."/>
            <person name="Johannesson H."/>
        </authorList>
    </citation>
    <scope>NUCLEOTIDE SEQUENCE</scope>
    <source>
        <strain evidence="2">CBS 626.80</strain>
    </source>
</reference>
<reference evidence="2" key="2">
    <citation type="submission" date="2023-06" db="EMBL/GenBank/DDBJ databases">
        <authorList>
            <consortium name="Lawrence Berkeley National Laboratory"/>
            <person name="Mondo S.J."/>
            <person name="Hensen N."/>
            <person name="Bonometti L."/>
            <person name="Westerberg I."/>
            <person name="Brannstrom I.O."/>
            <person name="Guillou S."/>
            <person name="Cros-Aarteil S."/>
            <person name="Calhoun S."/>
            <person name="Haridas S."/>
            <person name="Kuo A."/>
            <person name="Pangilinan J."/>
            <person name="Riley R."/>
            <person name="Labutti K."/>
            <person name="Andreopoulos B."/>
            <person name="Lipzen A."/>
            <person name="Chen C."/>
            <person name="Yanf M."/>
            <person name="Daum C."/>
            <person name="Ng V."/>
            <person name="Clum A."/>
            <person name="Steindorff A."/>
            <person name="Ohm R."/>
            <person name="Martin F."/>
            <person name="Silar P."/>
            <person name="Natvig D."/>
            <person name="Lalanne C."/>
            <person name="Gautier V."/>
            <person name="Ament-Velasquez S.L."/>
            <person name="Kruys A."/>
            <person name="Hutchinson M.I."/>
            <person name="Powell A.J."/>
            <person name="Barry K."/>
            <person name="Miller A.N."/>
            <person name="Grigoriev I.V."/>
            <person name="Debuchy R."/>
            <person name="Gladieux P."/>
            <person name="Thoren M.H."/>
            <person name="Johannesson H."/>
        </authorList>
    </citation>
    <scope>NUCLEOTIDE SEQUENCE</scope>
    <source>
        <strain evidence="2">CBS 626.80</strain>
    </source>
</reference>
<evidence type="ECO:0000313" key="2">
    <source>
        <dbReference type="EMBL" id="KAK3951846.1"/>
    </source>
</evidence>
<evidence type="ECO:0008006" key="4">
    <source>
        <dbReference type="Google" id="ProtNLM"/>
    </source>
</evidence>